<keyword evidence="4" id="KW-1185">Reference proteome</keyword>
<dbReference type="InterPro" id="IPR047057">
    <property type="entry name" value="MerR_fam"/>
</dbReference>
<dbReference type="EMBL" id="CP023563">
    <property type="protein sequence ID" value="ATG53078.1"/>
    <property type="molecule type" value="Genomic_DNA"/>
</dbReference>
<proteinExistence type="predicted"/>
<dbReference type="OrthoDB" id="5242095at2"/>
<dbReference type="KEGG" id="brz:CFK38_02675"/>
<dbReference type="SMART" id="SM00422">
    <property type="entry name" value="HTH_MERR"/>
    <property type="match status" value="1"/>
</dbReference>
<sequence>MSIGELSSHTGVSPRSLRYYEEQSLLPARRTPAGHRRYDRESVDRVALVQRLFAAGLTSTEIRPVLPGLVDEEHRTGDLVTTLREHRSRLQQEIARQLDTVDILDEVIEYQERT</sequence>
<dbReference type="GO" id="GO:0003700">
    <property type="term" value="F:DNA-binding transcription factor activity"/>
    <property type="evidence" value="ECO:0007669"/>
    <property type="project" value="InterPro"/>
</dbReference>
<dbReference type="PANTHER" id="PTHR30204:SF97">
    <property type="entry name" value="MERR FAMILY REGULATORY PROTEIN"/>
    <property type="match status" value="1"/>
</dbReference>
<dbReference type="Proteomes" id="UP000218165">
    <property type="component" value="Chromosome"/>
</dbReference>
<gene>
    <name evidence="3" type="ORF">CFK38_02675</name>
</gene>
<evidence type="ECO:0000256" key="1">
    <source>
        <dbReference type="ARBA" id="ARBA00023125"/>
    </source>
</evidence>
<dbReference type="Pfam" id="PF13411">
    <property type="entry name" value="MerR_1"/>
    <property type="match status" value="1"/>
</dbReference>
<protein>
    <submittedName>
        <fullName evidence="3">Transcriptional regulator</fullName>
    </submittedName>
</protein>
<evidence type="ECO:0000259" key="2">
    <source>
        <dbReference type="PROSITE" id="PS50937"/>
    </source>
</evidence>
<evidence type="ECO:0000313" key="4">
    <source>
        <dbReference type="Proteomes" id="UP000218165"/>
    </source>
</evidence>
<dbReference type="PROSITE" id="PS50937">
    <property type="entry name" value="HTH_MERR_2"/>
    <property type="match status" value="1"/>
</dbReference>
<feature type="domain" description="HTH merR-type" evidence="2">
    <location>
        <begin position="1"/>
        <end position="68"/>
    </location>
</feature>
<dbReference type="InterPro" id="IPR009061">
    <property type="entry name" value="DNA-bd_dom_put_sf"/>
</dbReference>
<evidence type="ECO:0000313" key="3">
    <source>
        <dbReference type="EMBL" id="ATG53078.1"/>
    </source>
</evidence>
<dbReference type="PANTHER" id="PTHR30204">
    <property type="entry name" value="REDOX-CYCLING DRUG-SENSING TRANSCRIPTIONAL ACTIVATOR SOXR"/>
    <property type="match status" value="1"/>
</dbReference>
<reference evidence="4" key="1">
    <citation type="submission" date="2017-09" db="EMBL/GenBank/DDBJ databases">
        <title>Brachybacterium sp. VM2412.</title>
        <authorList>
            <person name="Tak E.J."/>
            <person name="Bae J.-W."/>
        </authorList>
    </citation>
    <scope>NUCLEOTIDE SEQUENCE [LARGE SCALE GENOMIC DNA]</scope>
    <source>
        <strain evidence="4">VM2412</strain>
    </source>
</reference>
<organism evidence="3 4">
    <name type="scientific">Brachybacterium vulturis</name>
    <dbReference type="NCBI Taxonomy" id="2017484"/>
    <lineage>
        <taxon>Bacteria</taxon>
        <taxon>Bacillati</taxon>
        <taxon>Actinomycetota</taxon>
        <taxon>Actinomycetes</taxon>
        <taxon>Micrococcales</taxon>
        <taxon>Dermabacteraceae</taxon>
        <taxon>Brachybacterium</taxon>
    </lineage>
</organism>
<keyword evidence="1" id="KW-0238">DNA-binding</keyword>
<dbReference type="AlphaFoldDB" id="A0A291GS96"/>
<dbReference type="GO" id="GO:0003677">
    <property type="term" value="F:DNA binding"/>
    <property type="evidence" value="ECO:0007669"/>
    <property type="project" value="UniProtKB-KW"/>
</dbReference>
<accession>A0A291GS96</accession>
<dbReference type="InterPro" id="IPR000551">
    <property type="entry name" value="MerR-type_HTH_dom"/>
</dbReference>
<dbReference type="SUPFAM" id="SSF46955">
    <property type="entry name" value="Putative DNA-binding domain"/>
    <property type="match status" value="1"/>
</dbReference>
<dbReference type="PRINTS" id="PR00040">
    <property type="entry name" value="HTHMERR"/>
</dbReference>
<dbReference type="Gene3D" id="1.10.1660.10">
    <property type="match status" value="1"/>
</dbReference>
<name>A0A291GS96_9MICO</name>